<evidence type="ECO:0000313" key="3">
    <source>
        <dbReference type="Proteomes" id="UP000326396"/>
    </source>
</evidence>
<dbReference type="Proteomes" id="UP000326396">
    <property type="component" value="Linkage Group LG2"/>
</dbReference>
<gene>
    <name evidence="2" type="ORF">E3N88_24102</name>
</gene>
<protein>
    <submittedName>
        <fullName evidence="2">Uncharacterized protein</fullName>
    </submittedName>
</protein>
<reference evidence="2 3" key="1">
    <citation type="submission" date="2019-05" db="EMBL/GenBank/DDBJ databases">
        <title>Mikania micrantha, genome provides insights into the molecular mechanism of rapid growth.</title>
        <authorList>
            <person name="Liu B."/>
        </authorList>
    </citation>
    <scope>NUCLEOTIDE SEQUENCE [LARGE SCALE GENOMIC DNA]</scope>
    <source>
        <strain evidence="2">NLD-2019</strain>
        <tissue evidence="2">Leaf</tissue>
    </source>
</reference>
<organism evidence="2 3">
    <name type="scientific">Mikania micrantha</name>
    <name type="common">bitter vine</name>
    <dbReference type="NCBI Taxonomy" id="192012"/>
    <lineage>
        <taxon>Eukaryota</taxon>
        <taxon>Viridiplantae</taxon>
        <taxon>Streptophyta</taxon>
        <taxon>Embryophyta</taxon>
        <taxon>Tracheophyta</taxon>
        <taxon>Spermatophyta</taxon>
        <taxon>Magnoliopsida</taxon>
        <taxon>eudicotyledons</taxon>
        <taxon>Gunneridae</taxon>
        <taxon>Pentapetalae</taxon>
        <taxon>asterids</taxon>
        <taxon>campanulids</taxon>
        <taxon>Asterales</taxon>
        <taxon>Asteraceae</taxon>
        <taxon>Asteroideae</taxon>
        <taxon>Heliantheae alliance</taxon>
        <taxon>Eupatorieae</taxon>
        <taxon>Mikania</taxon>
    </lineage>
</organism>
<comment type="caution">
    <text evidence="2">The sequence shown here is derived from an EMBL/GenBank/DDBJ whole genome shotgun (WGS) entry which is preliminary data.</text>
</comment>
<accession>A0A5N6NF41</accession>
<keyword evidence="3" id="KW-1185">Reference proteome</keyword>
<dbReference type="AlphaFoldDB" id="A0A5N6NF41"/>
<sequence length="205" mass="22436">MDSGDYSPPPSFLSGGTSSLDPQFPAYDQPTFTVHPLRSVPLPSNTFAWKMIFKPEFLTSGDQLSGAVLLRENYSATRFNGYEKPPPYFGVAPRNPSVPGVQNAPAPNLSALLHMNYSATGFHDDDGYEQAPSYSAVAPRNLQSPNLRGVVVKKYSATRLDGYEQAPPSFSARAVEMSARYACLAPSVDLNEQDERPPYRQALDL</sequence>
<name>A0A5N6NF41_9ASTR</name>
<dbReference type="EMBL" id="SZYD01000012">
    <property type="protein sequence ID" value="KAD4586501.1"/>
    <property type="molecule type" value="Genomic_DNA"/>
</dbReference>
<evidence type="ECO:0000256" key="1">
    <source>
        <dbReference type="SAM" id="MobiDB-lite"/>
    </source>
</evidence>
<evidence type="ECO:0000313" key="2">
    <source>
        <dbReference type="EMBL" id="KAD4586501.1"/>
    </source>
</evidence>
<proteinExistence type="predicted"/>
<feature type="region of interest" description="Disordered" evidence="1">
    <location>
        <begin position="1"/>
        <end position="25"/>
    </location>
</feature>